<feature type="region of interest" description="Disordered" evidence="6">
    <location>
        <begin position="118"/>
        <end position="137"/>
    </location>
</feature>
<keyword evidence="3" id="KW-0238">DNA-binding</keyword>
<feature type="compositionally biased region" description="Polar residues" evidence="6">
    <location>
        <begin position="237"/>
        <end position="252"/>
    </location>
</feature>
<sequence length="918" mass="102846">MATFMSAAERPPLPGDQARHRRQYKDALACEDCRRRKRKCDGARPICGTCAKRKATVPCIYTSRRGTDESNSRYVQQLLERISHLESNFNPIGEPNFPQRPSGNPHQAPFEQAWVKPNEHPQQAPPIHGPASIPDSHSQTAIISDYPVALPLSPTGDAEDSDNNEFPINGRVDAMGACSGDANDEVVGNAPEGRVYFGISSTLSFMNQVQNVLDMSVENPLGEEPDSEITESPTLFDLSSESHSSHRGQTSPVLHANGLRQIRSRRRVRSQSKYDVFSLPSRQDANDLVASYWKWVHCLYPFLNREAFDGRYEELWSPSSRDPLAHQFAQYQAQYPSMKSRETQIRLFKRAVRSENVLFHCIVNLVFALGSQFHSDIDPAERGIHGDAFYQRAKRLLELDFNIMAHGCVQLVQTFLLMSQYIQTSEMSGGCWNCVATATRAAQTIGLHLDAQLPSRSELPLDRKKENEINLRRRLWGGCVFFDRILAMTYGRPSMVESNLSAKWSAAFSALSNEPAPSQVETDAANLCNSADYLAFYFQTLKHAEILKMIVSTFYREADGSSLPLDRSQQPGEPGADSFAGHKQTRKLTPADVQALLELEDSLRAWQEQLPDHLRVASSPDKQLHVATTRPVNSEIMKVYARQANVLQARYLHSRIMLFRPALLQLCALSQSKARGHETEEVRMSELQHVVVVQAATMCISAAHDLTDLIYYHKGLDNEVLPEWWYNVFYIYTCATALLAAQLCMHAFELLGSVPLRQSWEKCLESLKMYQVRSVSAQRCLRVLELIDQRLRTRRAGLSSQSAAGSARQSAANHAGSDAGANNTRRHDHATGNRDVERGAMPDMIPTTSVNISNQHQHLVPGMSAEHMDMSMNLSPDLGIGMNEIVADWMQSPLDLEWLTSAPFEMEFDGPIADVFVG</sequence>
<evidence type="ECO:0000256" key="3">
    <source>
        <dbReference type="ARBA" id="ARBA00023125"/>
    </source>
</evidence>
<keyword evidence="1" id="KW-0479">Metal-binding</keyword>
<reference evidence="8 9" key="1">
    <citation type="submission" date="2015-01" db="EMBL/GenBank/DDBJ databases">
        <title>The Genome Sequence of Fonsecaea multimorphosa CBS 102226.</title>
        <authorList>
            <consortium name="The Broad Institute Genomics Platform"/>
            <person name="Cuomo C."/>
            <person name="de Hoog S."/>
            <person name="Gorbushina A."/>
            <person name="Stielow B."/>
            <person name="Teixiera M."/>
            <person name="Abouelleil A."/>
            <person name="Chapman S.B."/>
            <person name="Priest M."/>
            <person name="Young S.K."/>
            <person name="Wortman J."/>
            <person name="Nusbaum C."/>
            <person name="Birren B."/>
        </authorList>
    </citation>
    <scope>NUCLEOTIDE SEQUENCE [LARGE SCALE GENOMIC DNA]</scope>
    <source>
        <strain evidence="8 9">CBS 102226</strain>
    </source>
</reference>
<dbReference type="GO" id="GO:0000435">
    <property type="term" value="P:positive regulation of transcription from RNA polymerase II promoter by galactose"/>
    <property type="evidence" value="ECO:0007669"/>
    <property type="project" value="TreeGrafter"/>
</dbReference>
<name>A0A0D2GT44_9EURO</name>
<dbReference type="Proteomes" id="UP000053411">
    <property type="component" value="Unassembled WGS sequence"/>
</dbReference>
<dbReference type="AlphaFoldDB" id="A0A0D2GT44"/>
<dbReference type="PANTHER" id="PTHR47424">
    <property type="entry name" value="REGULATORY PROTEIN GAL4"/>
    <property type="match status" value="1"/>
</dbReference>
<feature type="compositionally biased region" description="Low complexity" evidence="6">
    <location>
        <begin position="798"/>
        <end position="812"/>
    </location>
</feature>
<dbReference type="GO" id="GO:0000978">
    <property type="term" value="F:RNA polymerase II cis-regulatory region sequence-specific DNA binding"/>
    <property type="evidence" value="ECO:0007669"/>
    <property type="project" value="TreeGrafter"/>
</dbReference>
<gene>
    <name evidence="8" type="ORF">Z520_11679</name>
</gene>
<dbReference type="GO" id="GO:0005634">
    <property type="term" value="C:nucleus"/>
    <property type="evidence" value="ECO:0007669"/>
    <property type="project" value="TreeGrafter"/>
</dbReference>
<feature type="region of interest" description="Disordered" evidence="6">
    <location>
        <begin position="1"/>
        <end position="20"/>
    </location>
</feature>
<dbReference type="InterPro" id="IPR001138">
    <property type="entry name" value="Zn2Cys6_DnaBD"/>
</dbReference>
<organism evidence="8 9">
    <name type="scientific">Fonsecaea multimorphosa CBS 102226</name>
    <dbReference type="NCBI Taxonomy" id="1442371"/>
    <lineage>
        <taxon>Eukaryota</taxon>
        <taxon>Fungi</taxon>
        <taxon>Dikarya</taxon>
        <taxon>Ascomycota</taxon>
        <taxon>Pezizomycotina</taxon>
        <taxon>Eurotiomycetes</taxon>
        <taxon>Chaetothyriomycetidae</taxon>
        <taxon>Chaetothyriales</taxon>
        <taxon>Herpotrichiellaceae</taxon>
        <taxon>Fonsecaea</taxon>
    </lineage>
</organism>
<dbReference type="PROSITE" id="PS50048">
    <property type="entry name" value="ZN2_CY6_FUNGAL_2"/>
    <property type="match status" value="1"/>
</dbReference>
<dbReference type="STRING" id="1442371.A0A0D2GT44"/>
<dbReference type="Pfam" id="PF04082">
    <property type="entry name" value="Fungal_trans"/>
    <property type="match status" value="1"/>
</dbReference>
<proteinExistence type="predicted"/>
<feature type="region of interest" description="Disordered" evidence="6">
    <location>
        <begin position="237"/>
        <end position="258"/>
    </location>
</feature>
<dbReference type="Pfam" id="PF00172">
    <property type="entry name" value="Zn_clus"/>
    <property type="match status" value="1"/>
</dbReference>
<accession>A0A0D2GT44</accession>
<dbReference type="InterPro" id="IPR036864">
    <property type="entry name" value="Zn2-C6_fun-type_DNA-bd_sf"/>
</dbReference>
<evidence type="ECO:0000256" key="1">
    <source>
        <dbReference type="ARBA" id="ARBA00022723"/>
    </source>
</evidence>
<dbReference type="GeneID" id="27717425"/>
<dbReference type="InterPro" id="IPR007219">
    <property type="entry name" value="XnlR_reg_dom"/>
</dbReference>
<feature type="domain" description="Zn(2)-C6 fungal-type" evidence="7">
    <location>
        <begin position="29"/>
        <end position="61"/>
    </location>
</feature>
<evidence type="ECO:0000313" key="8">
    <source>
        <dbReference type="EMBL" id="KIX92650.1"/>
    </source>
</evidence>
<dbReference type="Gene3D" id="4.10.240.10">
    <property type="entry name" value="Zn(2)-C6 fungal-type DNA-binding domain"/>
    <property type="match status" value="1"/>
</dbReference>
<keyword evidence="4" id="KW-0804">Transcription</keyword>
<dbReference type="GO" id="GO:0000981">
    <property type="term" value="F:DNA-binding transcription factor activity, RNA polymerase II-specific"/>
    <property type="evidence" value="ECO:0007669"/>
    <property type="project" value="InterPro"/>
</dbReference>
<dbReference type="SUPFAM" id="SSF57701">
    <property type="entry name" value="Zn2/Cys6 DNA-binding domain"/>
    <property type="match status" value="1"/>
</dbReference>
<dbReference type="PROSITE" id="PS00463">
    <property type="entry name" value="ZN2_CY6_FUNGAL_1"/>
    <property type="match status" value="1"/>
</dbReference>
<keyword evidence="2" id="KW-0805">Transcription regulation</keyword>
<feature type="compositionally biased region" description="Basic and acidic residues" evidence="6">
    <location>
        <begin position="829"/>
        <end position="840"/>
    </location>
</feature>
<keyword evidence="9" id="KW-1185">Reference proteome</keyword>
<dbReference type="GO" id="GO:0006351">
    <property type="term" value="P:DNA-templated transcription"/>
    <property type="evidence" value="ECO:0007669"/>
    <property type="project" value="InterPro"/>
</dbReference>
<dbReference type="InterPro" id="IPR051127">
    <property type="entry name" value="Fungal_SecMet_Regulators"/>
</dbReference>
<dbReference type="EMBL" id="KN848102">
    <property type="protein sequence ID" value="KIX92650.1"/>
    <property type="molecule type" value="Genomic_DNA"/>
</dbReference>
<feature type="region of interest" description="Disordered" evidence="6">
    <location>
        <begin position="798"/>
        <end position="840"/>
    </location>
</feature>
<dbReference type="RefSeq" id="XP_016626773.1">
    <property type="nucleotide sequence ID" value="XM_016782167.1"/>
</dbReference>
<keyword evidence="5" id="KW-0539">Nucleus</keyword>
<dbReference type="CDD" id="cd12148">
    <property type="entry name" value="fungal_TF_MHR"/>
    <property type="match status" value="1"/>
</dbReference>
<dbReference type="CDD" id="cd00067">
    <property type="entry name" value="GAL4"/>
    <property type="match status" value="1"/>
</dbReference>
<dbReference type="PANTHER" id="PTHR47424:SF3">
    <property type="entry name" value="REGULATORY PROTEIN GAL4"/>
    <property type="match status" value="1"/>
</dbReference>
<evidence type="ECO:0000256" key="2">
    <source>
        <dbReference type="ARBA" id="ARBA00023015"/>
    </source>
</evidence>
<evidence type="ECO:0000256" key="6">
    <source>
        <dbReference type="SAM" id="MobiDB-lite"/>
    </source>
</evidence>
<dbReference type="SMART" id="SM00066">
    <property type="entry name" value="GAL4"/>
    <property type="match status" value="1"/>
</dbReference>
<dbReference type="VEuPathDB" id="FungiDB:Z520_11679"/>
<evidence type="ECO:0000259" key="7">
    <source>
        <dbReference type="PROSITE" id="PS50048"/>
    </source>
</evidence>
<dbReference type="SMART" id="SM00906">
    <property type="entry name" value="Fungal_trans"/>
    <property type="match status" value="1"/>
</dbReference>
<evidence type="ECO:0000313" key="9">
    <source>
        <dbReference type="Proteomes" id="UP000053411"/>
    </source>
</evidence>
<dbReference type="GO" id="GO:0008270">
    <property type="term" value="F:zinc ion binding"/>
    <property type="evidence" value="ECO:0007669"/>
    <property type="project" value="InterPro"/>
</dbReference>
<protein>
    <recommendedName>
        <fullName evidence="7">Zn(2)-C6 fungal-type domain-containing protein</fullName>
    </recommendedName>
</protein>
<dbReference type="OrthoDB" id="4159052at2759"/>
<evidence type="ECO:0000256" key="5">
    <source>
        <dbReference type="ARBA" id="ARBA00023242"/>
    </source>
</evidence>
<feature type="region of interest" description="Disordered" evidence="6">
    <location>
        <begin position="562"/>
        <end position="584"/>
    </location>
</feature>
<evidence type="ECO:0000256" key="4">
    <source>
        <dbReference type="ARBA" id="ARBA00023163"/>
    </source>
</evidence>